<dbReference type="AlphaFoldDB" id="A0A4C1VY40"/>
<evidence type="ECO:0000313" key="2">
    <source>
        <dbReference type="EMBL" id="GBP43530.1"/>
    </source>
</evidence>
<sequence length="97" mass="10455">MKSSKGSTLATLTTLARRTFNRADAGPHASLHNLALQCERPSGGHQLLRDLLPVLPNENKVASALKRRCPGPSPRFMPAPASLTGCRRPRDKTDASI</sequence>
<dbReference type="Proteomes" id="UP000299102">
    <property type="component" value="Unassembled WGS sequence"/>
</dbReference>
<gene>
    <name evidence="2" type="ORF">EVAR_30487_1</name>
</gene>
<proteinExistence type="predicted"/>
<evidence type="ECO:0000256" key="1">
    <source>
        <dbReference type="SAM" id="MobiDB-lite"/>
    </source>
</evidence>
<comment type="caution">
    <text evidence="2">The sequence shown here is derived from an EMBL/GenBank/DDBJ whole genome shotgun (WGS) entry which is preliminary data.</text>
</comment>
<dbReference type="EMBL" id="BGZK01000437">
    <property type="protein sequence ID" value="GBP43530.1"/>
    <property type="molecule type" value="Genomic_DNA"/>
</dbReference>
<reference evidence="2 3" key="1">
    <citation type="journal article" date="2019" name="Commun. Biol.">
        <title>The bagworm genome reveals a unique fibroin gene that provides high tensile strength.</title>
        <authorList>
            <person name="Kono N."/>
            <person name="Nakamura H."/>
            <person name="Ohtoshi R."/>
            <person name="Tomita M."/>
            <person name="Numata K."/>
            <person name="Arakawa K."/>
        </authorList>
    </citation>
    <scope>NUCLEOTIDE SEQUENCE [LARGE SCALE GENOMIC DNA]</scope>
</reference>
<accession>A0A4C1VY40</accession>
<feature type="region of interest" description="Disordered" evidence="1">
    <location>
        <begin position="65"/>
        <end position="97"/>
    </location>
</feature>
<organism evidence="2 3">
    <name type="scientific">Eumeta variegata</name>
    <name type="common">Bagworm moth</name>
    <name type="synonym">Eumeta japonica</name>
    <dbReference type="NCBI Taxonomy" id="151549"/>
    <lineage>
        <taxon>Eukaryota</taxon>
        <taxon>Metazoa</taxon>
        <taxon>Ecdysozoa</taxon>
        <taxon>Arthropoda</taxon>
        <taxon>Hexapoda</taxon>
        <taxon>Insecta</taxon>
        <taxon>Pterygota</taxon>
        <taxon>Neoptera</taxon>
        <taxon>Endopterygota</taxon>
        <taxon>Lepidoptera</taxon>
        <taxon>Glossata</taxon>
        <taxon>Ditrysia</taxon>
        <taxon>Tineoidea</taxon>
        <taxon>Psychidae</taxon>
        <taxon>Oiketicinae</taxon>
        <taxon>Eumeta</taxon>
    </lineage>
</organism>
<evidence type="ECO:0000313" key="3">
    <source>
        <dbReference type="Proteomes" id="UP000299102"/>
    </source>
</evidence>
<protein>
    <submittedName>
        <fullName evidence="2">Uncharacterized protein</fullName>
    </submittedName>
</protein>
<name>A0A4C1VY40_EUMVA</name>
<keyword evidence="3" id="KW-1185">Reference proteome</keyword>